<dbReference type="GO" id="GO:0009279">
    <property type="term" value="C:cell outer membrane"/>
    <property type="evidence" value="ECO:0007669"/>
    <property type="project" value="UniProtKB-SubCell"/>
</dbReference>
<protein>
    <submittedName>
        <fullName evidence="10">Starch-binding associating with outer membrane</fullName>
    </submittedName>
</protein>
<evidence type="ECO:0000256" key="3">
    <source>
        <dbReference type="ARBA" id="ARBA00022729"/>
    </source>
</evidence>
<dbReference type="AlphaFoldDB" id="A0A1T4QN25"/>
<evidence type="ECO:0000256" key="5">
    <source>
        <dbReference type="ARBA" id="ARBA00023237"/>
    </source>
</evidence>
<accession>A0A1T4QN25</accession>
<feature type="region of interest" description="Disordered" evidence="6">
    <location>
        <begin position="550"/>
        <end position="569"/>
    </location>
</feature>
<feature type="domain" description="RagB/SusD" evidence="8">
    <location>
        <begin position="316"/>
        <end position="569"/>
    </location>
</feature>
<evidence type="ECO:0000259" key="8">
    <source>
        <dbReference type="Pfam" id="PF07980"/>
    </source>
</evidence>
<dbReference type="InterPro" id="IPR011990">
    <property type="entry name" value="TPR-like_helical_dom_sf"/>
</dbReference>
<organism evidence="10 11">
    <name type="scientific">Chitinophaga eiseniae</name>
    <dbReference type="NCBI Taxonomy" id="634771"/>
    <lineage>
        <taxon>Bacteria</taxon>
        <taxon>Pseudomonadati</taxon>
        <taxon>Bacteroidota</taxon>
        <taxon>Chitinophagia</taxon>
        <taxon>Chitinophagales</taxon>
        <taxon>Chitinophagaceae</taxon>
        <taxon>Chitinophaga</taxon>
    </lineage>
</organism>
<sequence length="569" mass="62470">MKKIWFAAGILTAASLLGGCSKMLNETPRAVLVPDFYKTSQGVNAALDASYAGTRTVWGCEDYFSMTTPGTDEFKRGNDGNQNFMTYDPGLLPSDGKFKAQWNNIYTYINTCNAVIQFAPEATGISEDIRKKAIAEAKFLRANYYFVLVQLWGDVTLSTSFISGPVTSADRHPLAKVYDAIITDLKEAIPNLAPGPKGIDPGRANAAAAKHVLAKVYLTRAGSKAAKPTDYQDAAATAIDLLTNAPSLGLNLLPDFGSVFSEGNENNAEVLWTVQHTASLAYNGSPNQDNRTPDNMLVHLFVPQYEKIDGMGRNIKDGRPYIRTVPTKWLTDTVFAERKNDTRFNKSFQTVWFCNNASSIPVWPNPLPPGAPAGAAPGRPKMKLGDTCIYMPQGTFSNAQIAAAPYTLIPSSKYSIKMSPALSKYVDTKRSDMNAPSIRPLIAYRLAETYLVAAEALMQSGRTAEAVPYVNAVRERAAFPTGDKTQMDITAADLNIDFILDERSRELAGENVRWLDLVRTGTLLTRLQKHCDDNARINFKSPKHWLRPIPQDQIDATTTGTPYPQNPGW</sequence>
<evidence type="ECO:0000313" key="10">
    <source>
        <dbReference type="EMBL" id="SKA04658.1"/>
    </source>
</evidence>
<comment type="subcellular location">
    <subcellularLocation>
        <location evidence="1">Cell outer membrane</location>
    </subcellularLocation>
</comment>
<reference evidence="11" key="1">
    <citation type="submission" date="2017-02" db="EMBL/GenBank/DDBJ databases">
        <authorList>
            <person name="Varghese N."/>
            <person name="Submissions S."/>
        </authorList>
    </citation>
    <scope>NUCLEOTIDE SEQUENCE [LARGE SCALE GENOMIC DNA]</scope>
    <source>
        <strain evidence="11">DSM 22224</strain>
    </source>
</reference>
<keyword evidence="4" id="KW-0472">Membrane</keyword>
<dbReference type="InterPro" id="IPR012944">
    <property type="entry name" value="SusD_RagB_dom"/>
</dbReference>
<dbReference type="SUPFAM" id="SSF48452">
    <property type="entry name" value="TPR-like"/>
    <property type="match status" value="1"/>
</dbReference>
<keyword evidence="3 7" id="KW-0732">Signal</keyword>
<evidence type="ECO:0000259" key="9">
    <source>
        <dbReference type="Pfam" id="PF14322"/>
    </source>
</evidence>
<proteinExistence type="inferred from homology"/>
<feature type="compositionally biased region" description="Polar residues" evidence="6">
    <location>
        <begin position="554"/>
        <end position="569"/>
    </location>
</feature>
<dbReference type="InterPro" id="IPR033985">
    <property type="entry name" value="SusD-like_N"/>
</dbReference>
<dbReference type="EMBL" id="FUWZ01000002">
    <property type="protein sequence ID" value="SKA04658.1"/>
    <property type="molecule type" value="Genomic_DNA"/>
</dbReference>
<dbReference type="OrthoDB" id="5694214at2"/>
<dbReference type="STRING" id="634771.SAMN04488128_102447"/>
<evidence type="ECO:0000256" key="7">
    <source>
        <dbReference type="SAM" id="SignalP"/>
    </source>
</evidence>
<comment type="similarity">
    <text evidence="2">Belongs to the SusD family.</text>
</comment>
<evidence type="ECO:0000256" key="6">
    <source>
        <dbReference type="SAM" id="MobiDB-lite"/>
    </source>
</evidence>
<dbReference type="Pfam" id="PF07980">
    <property type="entry name" value="SusD_RagB"/>
    <property type="match status" value="1"/>
</dbReference>
<dbReference type="Pfam" id="PF14322">
    <property type="entry name" value="SusD-like_3"/>
    <property type="match status" value="1"/>
</dbReference>
<evidence type="ECO:0000256" key="4">
    <source>
        <dbReference type="ARBA" id="ARBA00023136"/>
    </source>
</evidence>
<keyword evidence="5" id="KW-0998">Cell outer membrane</keyword>
<feature type="domain" description="SusD-like N-terminal" evidence="9">
    <location>
        <begin position="93"/>
        <end position="218"/>
    </location>
</feature>
<gene>
    <name evidence="10" type="ORF">SAMN04488128_102447</name>
</gene>
<evidence type="ECO:0000256" key="2">
    <source>
        <dbReference type="ARBA" id="ARBA00006275"/>
    </source>
</evidence>
<dbReference type="RefSeq" id="WP_078668996.1">
    <property type="nucleotide sequence ID" value="NZ_FUWZ01000002.1"/>
</dbReference>
<dbReference type="PROSITE" id="PS51257">
    <property type="entry name" value="PROKAR_LIPOPROTEIN"/>
    <property type="match status" value="1"/>
</dbReference>
<evidence type="ECO:0000313" key="11">
    <source>
        <dbReference type="Proteomes" id="UP000190367"/>
    </source>
</evidence>
<keyword evidence="11" id="KW-1185">Reference proteome</keyword>
<name>A0A1T4QN25_9BACT</name>
<evidence type="ECO:0000256" key="1">
    <source>
        <dbReference type="ARBA" id="ARBA00004442"/>
    </source>
</evidence>
<feature type="chain" id="PRO_5013341070" evidence="7">
    <location>
        <begin position="19"/>
        <end position="569"/>
    </location>
</feature>
<dbReference type="CDD" id="cd08977">
    <property type="entry name" value="SusD"/>
    <property type="match status" value="1"/>
</dbReference>
<dbReference type="Proteomes" id="UP000190367">
    <property type="component" value="Unassembled WGS sequence"/>
</dbReference>
<feature type="signal peptide" evidence="7">
    <location>
        <begin position="1"/>
        <end position="18"/>
    </location>
</feature>
<dbReference type="Gene3D" id="1.25.40.390">
    <property type="match status" value="1"/>
</dbReference>